<dbReference type="EMBL" id="JDVG02000635">
    <property type="protein sequence ID" value="KFB70852.1"/>
    <property type="molecule type" value="Genomic_DNA"/>
</dbReference>
<dbReference type="AlphaFoldDB" id="A0A080LRI9"/>
<accession>A0A080LRI9</accession>
<comment type="caution">
    <text evidence="1">The sequence shown here is derived from an EMBL/GenBank/DDBJ whole genome shotgun (WGS) entry which is preliminary data.</text>
</comment>
<reference evidence="1 2" key="1">
    <citation type="submission" date="2014-02" db="EMBL/GenBank/DDBJ databases">
        <title>Expanding our view of genomic diversity in Candidatus Accumulibacter clades.</title>
        <authorList>
            <person name="Skennerton C.T."/>
            <person name="Barr J.J."/>
            <person name="Slater F.R."/>
            <person name="Bond P.L."/>
            <person name="Tyson G.W."/>
        </authorList>
    </citation>
    <scope>NUCLEOTIDE SEQUENCE [LARGE SCALE GENOMIC DNA]</scope>
    <source>
        <strain evidence="2">BA-91</strain>
    </source>
</reference>
<organism evidence="1 2">
    <name type="scientific">Candidatus Accumulibacter phosphatis</name>
    <dbReference type="NCBI Taxonomy" id="327160"/>
    <lineage>
        <taxon>Bacteria</taxon>
        <taxon>Pseudomonadati</taxon>
        <taxon>Pseudomonadota</taxon>
        <taxon>Betaproteobacteria</taxon>
        <taxon>Candidatus Accumulibacter</taxon>
    </lineage>
</organism>
<gene>
    <name evidence="1" type="ORF">AW09_004027</name>
</gene>
<proteinExistence type="predicted"/>
<evidence type="ECO:0000313" key="2">
    <source>
        <dbReference type="Proteomes" id="UP000020077"/>
    </source>
</evidence>
<protein>
    <submittedName>
        <fullName evidence="1">Uncharacterized protein</fullName>
    </submittedName>
</protein>
<name>A0A080LRI9_9PROT</name>
<dbReference type="Proteomes" id="UP000020077">
    <property type="component" value="Unassembled WGS sequence"/>
</dbReference>
<sequence length="59" mass="7262">MFWFLFSGLFLFRFADRRFSAGLLKEPPRSTGHEDQRSLDLTRRLYVRICRVRLRSPWR</sequence>
<evidence type="ECO:0000313" key="1">
    <source>
        <dbReference type="EMBL" id="KFB70852.1"/>
    </source>
</evidence>